<evidence type="ECO:0000313" key="1">
    <source>
        <dbReference type="EMBL" id="GAF07010.1"/>
    </source>
</evidence>
<dbReference type="EMBL" id="BAVZ01000002">
    <property type="protein sequence ID" value="GAF07010.1"/>
    <property type="molecule type" value="Genomic_DNA"/>
</dbReference>
<dbReference type="RefSeq" id="WP_036646600.1">
    <property type="nucleotide sequence ID" value="NZ_BAVZ01000002.1"/>
</dbReference>
<dbReference type="AlphaFoldDB" id="W7Y7W2"/>
<gene>
    <name evidence="1" type="ORF">JCM16418_997</name>
</gene>
<comment type="caution">
    <text evidence="1">The sequence shown here is derived from an EMBL/GenBank/DDBJ whole genome shotgun (WGS) entry which is preliminary data.</text>
</comment>
<protein>
    <submittedName>
        <fullName evidence="1">Uncharacterized protein</fullName>
    </submittedName>
</protein>
<accession>W7Y7W2</accession>
<sequence length="126" mass="13819">MSEEFRRLEAYFSRRTDADIAEQLLRNLPLESVRIEKFGGNSNTSSSSENSYGMRSLGFASLYSLGSPPTAFAGVLGGEDVSRDMLLRQGIVSGQPDEHVLLSVAIPQSWAQRAAQVIEQQGGRLR</sequence>
<evidence type="ECO:0000313" key="2">
    <source>
        <dbReference type="Proteomes" id="UP000019364"/>
    </source>
</evidence>
<keyword evidence="2" id="KW-1185">Reference proteome</keyword>
<reference evidence="1 2" key="1">
    <citation type="journal article" date="2014" name="Genome Announc.">
        <title>Draft Genome Sequence of Paenibacillus pini JCM 16418T, Isolated from the Rhizosphere of Pine Tree.</title>
        <authorList>
            <person name="Yuki M."/>
            <person name="Oshima K."/>
            <person name="Suda W."/>
            <person name="Oshida Y."/>
            <person name="Kitamura K."/>
            <person name="Iida Y."/>
            <person name="Hattori M."/>
            <person name="Ohkuma M."/>
        </authorList>
    </citation>
    <scope>NUCLEOTIDE SEQUENCE [LARGE SCALE GENOMIC DNA]</scope>
    <source>
        <strain evidence="1 2">JCM 16418</strain>
    </source>
</reference>
<dbReference type="Proteomes" id="UP000019364">
    <property type="component" value="Unassembled WGS sequence"/>
</dbReference>
<proteinExistence type="predicted"/>
<name>W7Y7W2_9BACL</name>
<organism evidence="1 2">
    <name type="scientific">Paenibacillus pini JCM 16418</name>
    <dbReference type="NCBI Taxonomy" id="1236976"/>
    <lineage>
        <taxon>Bacteria</taxon>
        <taxon>Bacillati</taxon>
        <taxon>Bacillota</taxon>
        <taxon>Bacilli</taxon>
        <taxon>Bacillales</taxon>
        <taxon>Paenibacillaceae</taxon>
        <taxon>Paenibacillus</taxon>
    </lineage>
</organism>
<dbReference type="STRING" id="1236976.JCM16418_997"/>